<dbReference type="InterPro" id="IPR036413">
    <property type="entry name" value="YaeB-like_sf"/>
</dbReference>
<dbReference type="GO" id="GO:0089715">
    <property type="term" value="F:tRNA (L-threonylcarbamoyladenosine(37)-C2) methyltransferase activity"/>
    <property type="evidence" value="ECO:0007669"/>
    <property type="project" value="TreeGrafter"/>
</dbReference>
<dbReference type="InterPro" id="IPR023370">
    <property type="entry name" value="TrmO-like_N"/>
</dbReference>
<dbReference type="Pfam" id="PF01980">
    <property type="entry name" value="TrmO_N"/>
    <property type="match status" value="1"/>
</dbReference>
<dbReference type="InterPro" id="IPR040372">
    <property type="entry name" value="YaeB-like"/>
</dbReference>
<dbReference type="InterPro" id="IPR036414">
    <property type="entry name" value="YaeB_N_sf"/>
</dbReference>
<gene>
    <name evidence="4" type="primary">tsaA</name>
    <name evidence="4" type="ORF">soil367_11715</name>
</gene>
<evidence type="ECO:0000256" key="1">
    <source>
        <dbReference type="ARBA" id="ARBA00022691"/>
    </source>
</evidence>
<dbReference type="PROSITE" id="PS51668">
    <property type="entry name" value="TSAA_2"/>
    <property type="match status" value="1"/>
</dbReference>
<keyword evidence="1" id="KW-0949">S-adenosyl-L-methionine</keyword>
<dbReference type="Gene3D" id="2.40.30.70">
    <property type="entry name" value="YaeB-like"/>
    <property type="match status" value="1"/>
</dbReference>
<dbReference type="PROSITE" id="PS01318">
    <property type="entry name" value="TSAA_1"/>
    <property type="match status" value="1"/>
</dbReference>
<dbReference type="OrthoDB" id="9804309at2"/>
<dbReference type="NCBIfam" id="TIGR00104">
    <property type="entry name" value="tRNA_TsaA"/>
    <property type="match status" value="1"/>
</dbReference>
<comment type="similarity">
    <text evidence="2">Belongs to the tRNA methyltransferase O family.</text>
</comment>
<dbReference type="CDD" id="cd09281">
    <property type="entry name" value="UPF0066"/>
    <property type="match status" value="1"/>
</dbReference>
<dbReference type="AlphaFoldDB" id="A0A4P7XHP0"/>
<proteinExistence type="inferred from homology"/>
<name>A0A4P7XHP0_9ALTE</name>
<dbReference type="InterPro" id="IPR023368">
    <property type="entry name" value="UPF0066_cons_site"/>
</dbReference>
<accession>A0A4P7XHP0</accession>
<keyword evidence="4" id="KW-0489">Methyltransferase</keyword>
<dbReference type="SUPFAM" id="SSF118196">
    <property type="entry name" value="YaeB-like"/>
    <property type="match status" value="1"/>
</dbReference>
<keyword evidence="4" id="KW-0808">Transferase</keyword>
<dbReference type="Gene3D" id="3.30.2310.10">
    <property type="entry name" value="YaeB-like"/>
    <property type="match status" value="1"/>
</dbReference>
<dbReference type="Proteomes" id="UP000298049">
    <property type="component" value="Chromosome"/>
</dbReference>
<reference evidence="4 5" key="1">
    <citation type="submission" date="2018-07" db="EMBL/GenBank/DDBJ databases">
        <title>Marsedoiliclastica nanhaica gen. nov. sp. nov., a novel marine hydrocarbonoclastic bacterium isolated from an in-situ enriched hydrocarbon-degrading consortium in deep-sea sediment.</title>
        <authorList>
            <person name="Dong C."/>
            <person name="Ma T."/>
            <person name="Liu R."/>
            <person name="Shao Z."/>
        </authorList>
    </citation>
    <scope>NUCLEOTIDE SEQUENCE [LARGE SCALE GENOMIC DNA]</scope>
    <source>
        <strain evidence="5">soil36-7</strain>
    </source>
</reference>
<evidence type="ECO:0000259" key="3">
    <source>
        <dbReference type="PROSITE" id="PS51668"/>
    </source>
</evidence>
<evidence type="ECO:0000256" key="2">
    <source>
        <dbReference type="ARBA" id="ARBA00033753"/>
    </source>
</evidence>
<dbReference type="GO" id="GO:0032259">
    <property type="term" value="P:methylation"/>
    <property type="evidence" value="ECO:0007669"/>
    <property type="project" value="UniProtKB-KW"/>
</dbReference>
<dbReference type="EMBL" id="CP031093">
    <property type="protein sequence ID" value="QCF26546.1"/>
    <property type="molecule type" value="Genomic_DNA"/>
</dbReference>
<dbReference type="PANTHER" id="PTHR12818">
    <property type="entry name" value="TRNA (ADENINE(37)-N6)-METHYLTRANSFERASE"/>
    <property type="match status" value="1"/>
</dbReference>
<dbReference type="InterPro" id="IPR041369">
    <property type="entry name" value="TrmO_C"/>
</dbReference>
<dbReference type="Pfam" id="PF18389">
    <property type="entry name" value="TrmO_C"/>
    <property type="match status" value="1"/>
</dbReference>
<dbReference type="KEGG" id="hmi:soil367_11715"/>
<evidence type="ECO:0000313" key="5">
    <source>
        <dbReference type="Proteomes" id="UP000298049"/>
    </source>
</evidence>
<protein>
    <submittedName>
        <fullName evidence="4">tRNA (N6-threonylcarbamoyladenosine(37)-N6)-methyltransferase TrmO</fullName>
    </submittedName>
</protein>
<sequence length="247" mass="27500">MSGDSSVIEVIGRLHSCFPDKFGVPRQPGLSRAAQGEIEILPPYNRPEAFRGLEEISHIWVTFLFHENLSKPWQPTIRPPRLGGNKRVGVFASRSSFRPNGLGLSLLKLTQIDTTNGVRLRVSGVDMIDSTPIVDIKPYLPYADAAPNASAGWAEQPPERRLEVKFSSQARQALHHLSGTSTGSPGRYPLLEDLVEEVLSGDPRPTYRRSKADDRTYATRLYDLEVRWHVIDDTAAWVVSISPYRGG</sequence>
<feature type="domain" description="TsaA-like" evidence="3">
    <location>
        <begin position="8"/>
        <end position="148"/>
    </location>
</feature>
<evidence type="ECO:0000313" key="4">
    <source>
        <dbReference type="EMBL" id="QCF26546.1"/>
    </source>
</evidence>
<dbReference type="PANTHER" id="PTHR12818:SF0">
    <property type="entry name" value="TRNA (ADENINE(37)-N6)-METHYLTRANSFERASE"/>
    <property type="match status" value="1"/>
</dbReference>
<organism evidence="4 5">
    <name type="scientific">Hydrocarboniclastica marina</name>
    <dbReference type="NCBI Taxonomy" id="2259620"/>
    <lineage>
        <taxon>Bacteria</taxon>
        <taxon>Pseudomonadati</taxon>
        <taxon>Pseudomonadota</taxon>
        <taxon>Gammaproteobacteria</taxon>
        <taxon>Alteromonadales</taxon>
        <taxon>Alteromonadaceae</taxon>
        <taxon>Hydrocarboniclastica</taxon>
    </lineage>
</organism>
<keyword evidence="5" id="KW-1185">Reference proteome</keyword>